<proteinExistence type="predicted"/>
<dbReference type="OrthoDB" id="7870359at2"/>
<evidence type="ECO:0000313" key="1">
    <source>
        <dbReference type="EMBL" id="EME67921.1"/>
    </source>
</evidence>
<dbReference type="Proteomes" id="UP000011744">
    <property type="component" value="Unassembled WGS sequence"/>
</dbReference>
<reference evidence="1 2" key="1">
    <citation type="journal article" date="2014" name="Genome Announc.">
        <title>Draft Genome Sequence of Magnetospirillum sp. Strain SO-1, a Freshwater Magnetotactic Bacterium Isolated from the Ol'khovka River, Russia.</title>
        <authorList>
            <person name="Grouzdev D.S."/>
            <person name="Dziuba M.V."/>
            <person name="Sukhacheva M.S."/>
            <person name="Mardanov A.V."/>
            <person name="Beletskiy A.V."/>
            <person name="Kuznetsov B.B."/>
            <person name="Skryabin K.G."/>
        </authorList>
    </citation>
    <scope>NUCLEOTIDE SEQUENCE [LARGE SCALE GENOMIC DNA]</scope>
    <source>
        <strain evidence="1 2">SO-1</strain>
    </source>
</reference>
<organism evidence="1 2">
    <name type="scientific">Paramagnetospirillum caucaseum</name>
    <dbReference type="NCBI Taxonomy" id="1244869"/>
    <lineage>
        <taxon>Bacteria</taxon>
        <taxon>Pseudomonadati</taxon>
        <taxon>Pseudomonadota</taxon>
        <taxon>Alphaproteobacteria</taxon>
        <taxon>Rhodospirillales</taxon>
        <taxon>Magnetospirillaceae</taxon>
        <taxon>Paramagnetospirillum</taxon>
    </lineage>
</organism>
<dbReference type="PATRIC" id="fig|1244869.3.peg.4154"/>
<keyword evidence="2" id="KW-1185">Reference proteome</keyword>
<name>M2Y4A6_9PROT</name>
<protein>
    <submittedName>
        <fullName evidence="1">Uncharacterized protein</fullName>
    </submittedName>
</protein>
<dbReference type="RefSeq" id="WP_008621600.1">
    <property type="nucleotide sequence ID" value="NZ_AONQ01000094.1"/>
</dbReference>
<evidence type="ECO:0000313" key="2">
    <source>
        <dbReference type="Proteomes" id="UP000011744"/>
    </source>
</evidence>
<dbReference type="AlphaFoldDB" id="M2Y4A6"/>
<dbReference type="STRING" id="1244869.H261_21004"/>
<dbReference type="eggNOG" id="ENOG502ZGP7">
    <property type="taxonomic scope" value="Bacteria"/>
</dbReference>
<comment type="caution">
    <text evidence="1">The sequence shown here is derived from an EMBL/GenBank/DDBJ whole genome shotgun (WGS) entry which is preliminary data.</text>
</comment>
<dbReference type="EMBL" id="AONQ01000094">
    <property type="protein sequence ID" value="EME67921.1"/>
    <property type="molecule type" value="Genomic_DNA"/>
</dbReference>
<sequence>MIRTAIIEAGIVTNVVMRDPRDGWMPPEGCVIVASETAGVGDTWDGSAFTPPMPTAEQINRALRARLAETDARSIRPLRSILDAQAAGQPPDPADVSILAGLKAQADALRAELVV</sequence>
<gene>
    <name evidence="1" type="ORF">H261_21004</name>
</gene>
<accession>M2Y4A6</accession>